<sequence length="351" mass="38116">MALQGNRERYYETTNSLLDFVLSNREGIPISLAVLYEAVGVRAGLPITLLNVPMHVVCAMEDPGGGGQEAQRWFVDVFGGGRVLDRFEFSQFLQGLGLPGDQFGLEAQAMTPAQCWMRMCRNLLHLHREHAEYGKLKAVALLMAAAAGEGSGKPACQAGGVALLLLPAAANACMALQQHHEAAELLQTLVGGTYQVQQGHAAALHATALRSMLGEIEAAAEAVHPREGQEAVSFVVGQVIRHRRYQYRGVIIGWDPECRASEEWVQQMGVDRLPGGRRQPFYHVLPDPEDRPGQAQTYVAQENVQPEALAAPHAADPGALHPEVGRYFTALAPGGARYLLSDWMRHCFPGG</sequence>
<protein>
    <recommendedName>
        <fullName evidence="1">Hemimethylated DNA-binding domain-containing protein</fullName>
    </recommendedName>
</protein>
<evidence type="ECO:0000313" key="2">
    <source>
        <dbReference type="EMBL" id="EFN56754.1"/>
    </source>
</evidence>
<dbReference type="SUPFAM" id="SSF141255">
    <property type="entry name" value="YccV-like"/>
    <property type="match status" value="1"/>
</dbReference>
<dbReference type="Pfam" id="PF13369">
    <property type="entry name" value="Transglut_core2"/>
    <property type="match status" value="1"/>
</dbReference>
<name>E1ZC62_CHLVA</name>
<evidence type="ECO:0000313" key="3">
    <source>
        <dbReference type="Proteomes" id="UP000008141"/>
    </source>
</evidence>
<dbReference type="Proteomes" id="UP000008141">
    <property type="component" value="Unassembled WGS sequence"/>
</dbReference>
<reference evidence="2 3" key="1">
    <citation type="journal article" date="2010" name="Plant Cell">
        <title>The Chlorella variabilis NC64A genome reveals adaptation to photosymbiosis, coevolution with viruses, and cryptic sex.</title>
        <authorList>
            <person name="Blanc G."/>
            <person name="Duncan G."/>
            <person name="Agarkova I."/>
            <person name="Borodovsky M."/>
            <person name="Gurnon J."/>
            <person name="Kuo A."/>
            <person name="Lindquist E."/>
            <person name="Lucas S."/>
            <person name="Pangilinan J."/>
            <person name="Polle J."/>
            <person name="Salamov A."/>
            <person name="Terry A."/>
            <person name="Yamada T."/>
            <person name="Dunigan D.D."/>
            <person name="Grigoriev I.V."/>
            <person name="Claverie J.M."/>
            <person name="Van Etten J.L."/>
        </authorList>
    </citation>
    <scope>NUCLEOTIDE SEQUENCE [LARGE SCALE GENOMIC DNA]</scope>
    <source>
        <strain evidence="2 3">NC64A</strain>
    </source>
</reference>
<dbReference type="OrthoDB" id="2012412at2759"/>
<dbReference type="SMART" id="SM00992">
    <property type="entry name" value="YccV-like"/>
    <property type="match status" value="1"/>
</dbReference>
<accession>E1ZC62</accession>
<dbReference type="AlphaFoldDB" id="E1ZC62"/>
<dbReference type="KEGG" id="cvr:CHLNCDRAFT_144212"/>
<dbReference type="Gene3D" id="2.30.30.390">
    <property type="entry name" value="Hemimethylated DNA-binding domain"/>
    <property type="match status" value="1"/>
</dbReference>
<dbReference type="Pfam" id="PF08755">
    <property type="entry name" value="YccV-like"/>
    <property type="match status" value="1"/>
</dbReference>
<gene>
    <name evidence="2" type="ORF">CHLNCDRAFT_144212</name>
</gene>
<dbReference type="InterPro" id="IPR032698">
    <property type="entry name" value="SirB1_N"/>
</dbReference>
<feature type="domain" description="Hemimethylated DNA-binding" evidence="1">
    <location>
        <begin position="231"/>
        <end position="341"/>
    </location>
</feature>
<dbReference type="PANTHER" id="PTHR31350:SF21">
    <property type="entry name" value="F-BOX ONLY PROTEIN 21"/>
    <property type="match status" value="1"/>
</dbReference>
<dbReference type="EMBL" id="GL433841">
    <property type="protein sequence ID" value="EFN56754.1"/>
    <property type="molecule type" value="Genomic_DNA"/>
</dbReference>
<dbReference type="InterPro" id="IPR011722">
    <property type="entry name" value="Hemimethylated_DNA-bd_dom"/>
</dbReference>
<evidence type="ECO:0000259" key="1">
    <source>
        <dbReference type="SMART" id="SM00992"/>
    </source>
</evidence>
<keyword evidence="3" id="KW-1185">Reference proteome</keyword>
<dbReference type="eggNOG" id="ENOG502QPQU">
    <property type="taxonomic scope" value="Eukaryota"/>
</dbReference>
<organism evidence="3">
    <name type="scientific">Chlorella variabilis</name>
    <name type="common">Green alga</name>
    <dbReference type="NCBI Taxonomy" id="554065"/>
    <lineage>
        <taxon>Eukaryota</taxon>
        <taxon>Viridiplantae</taxon>
        <taxon>Chlorophyta</taxon>
        <taxon>core chlorophytes</taxon>
        <taxon>Trebouxiophyceae</taxon>
        <taxon>Chlorellales</taxon>
        <taxon>Chlorellaceae</taxon>
        <taxon>Chlorella clade</taxon>
        <taxon>Chlorella</taxon>
    </lineage>
</organism>
<dbReference type="GeneID" id="17356253"/>
<dbReference type="RefSeq" id="XP_005848856.1">
    <property type="nucleotide sequence ID" value="XM_005848794.1"/>
</dbReference>
<dbReference type="InterPro" id="IPR036623">
    <property type="entry name" value="Hemimethylated_DNA-bd_sf"/>
</dbReference>
<dbReference type="NCBIfam" id="TIGR02097">
    <property type="entry name" value="yccV"/>
    <property type="match status" value="1"/>
</dbReference>
<dbReference type="InParanoid" id="E1ZC62"/>
<dbReference type="GO" id="GO:0003677">
    <property type="term" value="F:DNA binding"/>
    <property type="evidence" value="ECO:0007669"/>
    <property type="project" value="InterPro"/>
</dbReference>
<proteinExistence type="predicted"/>
<dbReference type="PANTHER" id="PTHR31350">
    <property type="entry name" value="SI:DKEY-261L7.2"/>
    <property type="match status" value="1"/>
</dbReference>